<evidence type="ECO:0000313" key="2">
    <source>
        <dbReference type="Proteomes" id="UP000019681"/>
    </source>
</evidence>
<comment type="caution">
    <text evidence="1">The sequence shown here is derived from an EMBL/GenBank/DDBJ whole genome shotgun (WGS) entry which is preliminary data.</text>
</comment>
<protein>
    <submittedName>
        <fullName evidence="1">Uncharacterized protein</fullName>
    </submittedName>
</protein>
<name>A0A017RWS1_9CLOT</name>
<sequence>MPDKKNDEIISDFFLIFLLNCNNILLSKIKLLKIVFLGNAKV</sequence>
<reference evidence="1 2" key="1">
    <citation type="journal article" date="2014" name="Genome Announc.">
        <title>Draft Genome Sequence of Fervidicella metallireducens Strain AeBT, an Iron-Reducing Thermoanaerobe from the Great Artesian Basin.</title>
        <authorList>
            <person name="Patel B.K."/>
        </authorList>
    </citation>
    <scope>NUCLEOTIDE SEQUENCE [LARGE SCALE GENOMIC DNA]</scope>
    <source>
        <strain evidence="1 2">AeB</strain>
    </source>
</reference>
<proteinExistence type="predicted"/>
<dbReference type="Proteomes" id="UP000019681">
    <property type="component" value="Unassembled WGS sequence"/>
</dbReference>
<gene>
    <name evidence="1" type="ORF">Q428_08275</name>
</gene>
<evidence type="ECO:0000313" key="1">
    <source>
        <dbReference type="EMBL" id="EYE88385.1"/>
    </source>
</evidence>
<dbReference type="EMBL" id="AZQP01000022">
    <property type="protein sequence ID" value="EYE88385.1"/>
    <property type="molecule type" value="Genomic_DNA"/>
</dbReference>
<dbReference type="AlphaFoldDB" id="A0A017RWS1"/>
<accession>A0A017RWS1</accession>
<keyword evidence="2" id="KW-1185">Reference proteome</keyword>
<organism evidence="1 2">
    <name type="scientific">Fervidicella metallireducens AeB</name>
    <dbReference type="NCBI Taxonomy" id="1403537"/>
    <lineage>
        <taxon>Bacteria</taxon>
        <taxon>Bacillati</taxon>
        <taxon>Bacillota</taxon>
        <taxon>Clostridia</taxon>
        <taxon>Eubacteriales</taxon>
        <taxon>Clostridiaceae</taxon>
        <taxon>Fervidicella</taxon>
    </lineage>
</organism>